<feature type="region of interest" description="Disordered" evidence="1">
    <location>
        <begin position="1"/>
        <end position="27"/>
    </location>
</feature>
<gene>
    <name evidence="2" type="ORF">CVT25_005322</name>
</gene>
<organism evidence="2 3">
    <name type="scientific">Psilocybe cyanescens</name>
    <dbReference type="NCBI Taxonomy" id="93625"/>
    <lineage>
        <taxon>Eukaryota</taxon>
        <taxon>Fungi</taxon>
        <taxon>Dikarya</taxon>
        <taxon>Basidiomycota</taxon>
        <taxon>Agaricomycotina</taxon>
        <taxon>Agaricomycetes</taxon>
        <taxon>Agaricomycetidae</taxon>
        <taxon>Agaricales</taxon>
        <taxon>Agaricineae</taxon>
        <taxon>Strophariaceae</taxon>
        <taxon>Psilocybe</taxon>
    </lineage>
</organism>
<sequence length="98" mass="11011">MKKTRIKTTAETHIISPPLPNKHHLQSPPPFPFSLSLLIQMQIHNPSNNKQLHRYNSSPHTRSAHPSHPIPRTLLQMIAPEKASSASILPKSVSDMRS</sequence>
<reference evidence="2 3" key="1">
    <citation type="journal article" date="2018" name="Evol. Lett.">
        <title>Horizontal gene cluster transfer increased hallucinogenic mushroom diversity.</title>
        <authorList>
            <person name="Reynolds H.T."/>
            <person name="Vijayakumar V."/>
            <person name="Gluck-Thaler E."/>
            <person name="Korotkin H.B."/>
            <person name="Matheny P.B."/>
            <person name="Slot J.C."/>
        </authorList>
    </citation>
    <scope>NUCLEOTIDE SEQUENCE [LARGE SCALE GENOMIC DNA]</scope>
    <source>
        <strain evidence="2 3">2631</strain>
    </source>
</reference>
<protein>
    <submittedName>
        <fullName evidence="2">Uncharacterized protein</fullName>
    </submittedName>
</protein>
<keyword evidence="3" id="KW-1185">Reference proteome</keyword>
<evidence type="ECO:0000256" key="1">
    <source>
        <dbReference type="SAM" id="MobiDB-lite"/>
    </source>
</evidence>
<comment type="caution">
    <text evidence="2">The sequence shown here is derived from an EMBL/GenBank/DDBJ whole genome shotgun (WGS) entry which is preliminary data.</text>
</comment>
<dbReference type="Proteomes" id="UP000283269">
    <property type="component" value="Unassembled WGS sequence"/>
</dbReference>
<feature type="compositionally biased region" description="Polar residues" evidence="1">
    <location>
        <begin position="47"/>
        <end position="61"/>
    </location>
</feature>
<evidence type="ECO:0000313" key="2">
    <source>
        <dbReference type="EMBL" id="PPQ68251.1"/>
    </source>
</evidence>
<feature type="region of interest" description="Disordered" evidence="1">
    <location>
        <begin position="47"/>
        <end position="69"/>
    </location>
</feature>
<dbReference type="AlphaFoldDB" id="A0A409VPP5"/>
<dbReference type="EMBL" id="NHYD01003961">
    <property type="protein sequence ID" value="PPQ68251.1"/>
    <property type="molecule type" value="Genomic_DNA"/>
</dbReference>
<dbReference type="InParanoid" id="A0A409VPP5"/>
<accession>A0A409VPP5</accession>
<proteinExistence type="predicted"/>
<name>A0A409VPP5_PSICY</name>
<evidence type="ECO:0000313" key="3">
    <source>
        <dbReference type="Proteomes" id="UP000283269"/>
    </source>
</evidence>